<evidence type="ECO:0000259" key="1">
    <source>
        <dbReference type="PROSITE" id="PS51733"/>
    </source>
</evidence>
<dbReference type="Proteomes" id="UP000317036">
    <property type="component" value="Unassembled WGS sequence"/>
</dbReference>
<dbReference type="PROSITE" id="PS51733">
    <property type="entry name" value="BPL_LPL_CATALYTIC"/>
    <property type="match status" value="1"/>
</dbReference>
<keyword evidence="2" id="KW-0436">Ligase</keyword>
<dbReference type="GO" id="GO:0140096">
    <property type="term" value="F:catalytic activity, acting on a protein"/>
    <property type="evidence" value="ECO:0007669"/>
    <property type="project" value="UniProtKB-ARBA"/>
</dbReference>
<protein>
    <submittedName>
        <fullName evidence="2">Lipoate--protein ligase family protein</fullName>
    </submittedName>
</protein>
<gene>
    <name evidence="2" type="ORF">FPZ49_01470</name>
</gene>
<dbReference type="PANTHER" id="PTHR43679:SF2">
    <property type="entry name" value="OCTANOYL-[GCVH]:PROTEIN N-OCTANOYLTRANSFERASE"/>
    <property type="match status" value="1"/>
</dbReference>
<comment type="caution">
    <text evidence="2">The sequence shown here is derived from an EMBL/GenBank/DDBJ whole genome shotgun (WGS) entry which is preliminary data.</text>
</comment>
<dbReference type="RefSeq" id="WP_144842639.1">
    <property type="nucleotide sequence ID" value="NZ_VNJI01000001.1"/>
</dbReference>
<proteinExistence type="predicted"/>
<dbReference type="PANTHER" id="PTHR43679">
    <property type="entry name" value="OCTANOYLTRANSFERASE LIPM-RELATED"/>
    <property type="match status" value="1"/>
</dbReference>
<dbReference type="EMBL" id="VNJI01000001">
    <property type="protein sequence ID" value="TVY12058.1"/>
    <property type="molecule type" value="Genomic_DNA"/>
</dbReference>
<dbReference type="InterPro" id="IPR004143">
    <property type="entry name" value="BPL_LPL_catalytic"/>
</dbReference>
<evidence type="ECO:0000313" key="3">
    <source>
        <dbReference type="Proteomes" id="UP000317036"/>
    </source>
</evidence>
<reference evidence="2 3" key="1">
    <citation type="submission" date="2019-07" db="EMBL/GenBank/DDBJ databases">
        <authorList>
            <person name="Kim J."/>
        </authorList>
    </citation>
    <scope>NUCLEOTIDE SEQUENCE [LARGE SCALE GENOMIC DNA]</scope>
    <source>
        <strain evidence="2 3">JC52</strain>
    </source>
</reference>
<dbReference type="GO" id="GO:0009249">
    <property type="term" value="P:protein lipoylation"/>
    <property type="evidence" value="ECO:0007669"/>
    <property type="project" value="UniProtKB-ARBA"/>
</dbReference>
<dbReference type="GO" id="GO:0016740">
    <property type="term" value="F:transferase activity"/>
    <property type="evidence" value="ECO:0007669"/>
    <property type="project" value="UniProtKB-ARBA"/>
</dbReference>
<name>A0A559KIZ6_9BACL</name>
<keyword evidence="3" id="KW-1185">Reference proteome</keyword>
<dbReference type="OrthoDB" id="2080934at2"/>
<feature type="domain" description="BPL/LPL catalytic" evidence="1">
    <location>
        <begin position="43"/>
        <end position="234"/>
    </location>
</feature>
<dbReference type="InterPro" id="IPR050664">
    <property type="entry name" value="Octanoyltrans_LipM/LipL"/>
</dbReference>
<dbReference type="AlphaFoldDB" id="A0A559KIZ6"/>
<dbReference type="Gene3D" id="3.30.930.10">
    <property type="entry name" value="Bira Bifunctional Protein, Domain 2"/>
    <property type="match status" value="1"/>
</dbReference>
<dbReference type="GO" id="GO:0016874">
    <property type="term" value="F:ligase activity"/>
    <property type="evidence" value="ECO:0007669"/>
    <property type="project" value="UniProtKB-KW"/>
</dbReference>
<dbReference type="InterPro" id="IPR045864">
    <property type="entry name" value="aa-tRNA-synth_II/BPL/LPL"/>
</dbReference>
<dbReference type="Pfam" id="PF21948">
    <property type="entry name" value="LplA-B_cat"/>
    <property type="match status" value="1"/>
</dbReference>
<evidence type="ECO:0000313" key="2">
    <source>
        <dbReference type="EMBL" id="TVY12058.1"/>
    </source>
</evidence>
<organism evidence="2 3">
    <name type="scientific">Paenibacillus cremeus</name>
    <dbReference type="NCBI Taxonomy" id="2163881"/>
    <lineage>
        <taxon>Bacteria</taxon>
        <taxon>Bacillati</taxon>
        <taxon>Bacillota</taxon>
        <taxon>Bacilli</taxon>
        <taxon>Bacillales</taxon>
        <taxon>Paenibacillaceae</taxon>
        <taxon>Paenibacillus</taxon>
    </lineage>
</organism>
<dbReference type="SUPFAM" id="SSF55681">
    <property type="entry name" value="Class II aaRS and biotin synthetases"/>
    <property type="match status" value="1"/>
</dbReference>
<sequence length="313" mass="33573">MDQMGLDSGLNNLLLLDRTEELAEAEVLYPFALEELLCKHVGEGGSPLVHLWRHPRAFVMGLRDSRLPGVAEAKQWLEAQGYSVAVRNSGGAAVPLDLGVVNVSLILPKRSQGAIDFHDDFERMYRLIGEALLATGQGVDKGEIQGAYCPGDYDLSIGGRKFCGIAQRRQAHAYVVQAFVVVTGSGEARGELAGGFYARAGGGVGAAERDAAARVEAAGTSEACAMSEAAKVEAERTKAMDYPRVTAGSMASLEELAGVQRPEDFIEAVKRAVRQRQTSDGMHAAAAGLWLPERGQVLEMVESLRIRYGIKDV</sequence>
<accession>A0A559KIZ6</accession>